<sequence>MNPIAKYQFPPTKNESVAFDRGFPLAVVSILFFVVVIIAGLVLSSQHSAGAASARLVYLAAQARAIESAATGHYQVPVQADLLDYIGTEVNQDAVITVVDENRDATIDYIVYRRSGRVTSYSPGNLEVTKDN</sequence>
<proteinExistence type="predicted"/>
<dbReference type="EMBL" id="VSLA01000004">
    <property type="protein sequence ID" value="TYC87571.1"/>
    <property type="molecule type" value="Genomic_DNA"/>
</dbReference>
<keyword evidence="1" id="KW-1133">Transmembrane helix</keyword>
<dbReference type="RefSeq" id="WP_148636790.1">
    <property type="nucleotide sequence ID" value="NZ_VSLA01000004.1"/>
</dbReference>
<keyword evidence="1" id="KW-0812">Transmembrane</keyword>
<evidence type="ECO:0000256" key="1">
    <source>
        <dbReference type="SAM" id="Phobius"/>
    </source>
</evidence>
<accession>A0A5D0WV70</accession>
<evidence type="ECO:0000313" key="3">
    <source>
        <dbReference type="Proteomes" id="UP000322619"/>
    </source>
</evidence>
<organism evidence="2 3">
    <name type="scientific">Acetobacterium wieringae</name>
    <dbReference type="NCBI Taxonomy" id="52694"/>
    <lineage>
        <taxon>Bacteria</taxon>
        <taxon>Bacillati</taxon>
        <taxon>Bacillota</taxon>
        <taxon>Clostridia</taxon>
        <taxon>Eubacteriales</taxon>
        <taxon>Eubacteriaceae</taxon>
        <taxon>Acetobacterium</taxon>
    </lineage>
</organism>
<keyword evidence="1" id="KW-0472">Membrane</keyword>
<protein>
    <submittedName>
        <fullName evidence="2">Uncharacterized protein</fullName>
    </submittedName>
</protein>
<evidence type="ECO:0000313" key="2">
    <source>
        <dbReference type="EMBL" id="TYC87571.1"/>
    </source>
</evidence>
<name>A0A5D0WV70_9FIRM</name>
<feature type="transmembrane region" description="Helical" evidence="1">
    <location>
        <begin position="23"/>
        <end position="43"/>
    </location>
</feature>
<reference evidence="2 3" key="1">
    <citation type="submission" date="2019-08" db="EMBL/GenBank/DDBJ databases">
        <title>Isolation and enrichment of carboxydotrophic bacteria from anaerobic sludge for the production of bio-based chemicals from syngas.</title>
        <authorList>
            <person name="Antares A.L."/>
            <person name="Moreira J."/>
            <person name="Diender M."/>
            <person name="Parshina S.N."/>
            <person name="Stams A.J.M."/>
            <person name="Alves M."/>
            <person name="Alves J.I."/>
            <person name="Sousa D.Z."/>
        </authorList>
    </citation>
    <scope>NUCLEOTIDE SEQUENCE [LARGE SCALE GENOMIC DNA]</scope>
    <source>
        <strain evidence="2 3">JM</strain>
    </source>
</reference>
<dbReference type="Proteomes" id="UP000322619">
    <property type="component" value="Unassembled WGS sequence"/>
</dbReference>
<gene>
    <name evidence="2" type="ORF">FXB42_03745</name>
</gene>
<comment type="caution">
    <text evidence="2">The sequence shown here is derived from an EMBL/GenBank/DDBJ whole genome shotgun (WGS) entry which is preliminary data.</text>
</comment>
<dbReference type="AlphaFoldDB" id="A0A5D0WV70"/>